<evidence type="ECO:0000313" key="2">
    <source>
        <dbReference type="Proteomes" id="UP001207468"/>
    </source>
</evidence>
<keyword evidence="2" id="KW-1185">Reference proteome</keyword>
<accession>A0ACC0UES6</accession>
<proteinExistence type="predicted"/>
<organism evidence="1 2">
    <name type="scientific">Russula earlei</name>
    <dbReference type="NCBI Taxonomy" id="71964"/>
    <lineage>
        <taxon>Eukaryota</taxon>
        <taxon>Fungi</taxon>
        <taxon>Dikarya</taxon>
        <taxon>Basidiomycota</taxon>
        <taxon>Agaricomycotina</taxon>
        <taxon>Agaricomycetes</taxon>
        <taxon>Russulales</taxon>
        <taxon>Russulaceae</taxon>
        <taxon>Russula</taxon>
    </lineage>
</organism>
<protein>
    <submittedName>
        <fullName evidence="1">Major facilitator superfamily domain-containing protein</fullName>
    </submittedName>
</protein>
<comment type="caution">
    <text evidence="1">The sequence shown here is derived from an EMBL/GenBank/DDBJ whole genome shotgun (WGS) entry which is preliminary data.</text>
</comment>
<reference evidence="1" key="1">
    <citation type="submission" date="2021-03" db="EMBL/GenBank/DDBJ databases">
        <title>Evolutionary priming and transition to the ectomycorrhizal habit in an iconic lineage of mushroom-forming fungi: is preadaptation a requirement?</title>
        <authorList>
            <consortium name="DOE Joint Genome Institute"/>
            <person name="Looney B.P."/>
            <person name="Miyauchi S."/>
            <person name="Morin E."/>
            <person name="Drula E."/>
            <person name="Courty P.E."/>
            <person name="Chicoki N."/>
            <person name="Fauchery L."/>
            <person name="Kohler A."/>
            <person name="Kuo A."/>
            <person name="LaButti K."/>
            <person name="Pangilinan J."/>
            <person name="Lipzen A."/>
            <person name="Riley R."/>
            <person name="Andreopoulos W."/>
            <person name="He G."/>
            <person name="Johnson J."/>
            <person name="Barry K.W."/>
            <person name="Grigoriev I.V."/>
            <person name="Nagy L."/>
            <person name="Hibbett D."/>
            <person name="Henrissat B."/>
            <person name="Matheny P.B."/>
            <person name="Labbe J."/>
            <person name="Martin A.F."/>
        </authorList>
    </citation>
    <scope>NUCLEOTIDE SEQUENCE</scope>
    <source>
        <strain evidence="1">BPL698</strain>
    </source>
</reference>
<dbReference type="EMBL" id="JAGFNK010000049">
    <property type="protein sequence ID" value="KAI9510085.1"/>
    <property type="molecule type" value="Genomic_DNA"/>
</dbReference>
<evidence type="ECO:0000313" key="1">
    <source>
        <dbReference type="EMBL" id="KAI9510085.1"/>
    </source>
</evidence>
<name>A0ACC0UES6_9AGAM</name>
<sequence>MASSTTPSTSEDKSTPSLSPQGVPKDWKFWCIIFSLALSVLLTAVEFTGIGAALPTIIRDLKGQQFIWVGSAYALGSTALVPLCGGLTQIIGRRPIMLSALLLFALGSTISGAASSMNMLIGGRAVQGLGAGAITSSVQIMLSDLVTLRERGTFSGLMALSWAVGGGVGPVIGGSLAQNGKWRWLFYLNLPICAFNATLVMLFLRLKTPPATLKEKLEKMDIIGNVLVTGSTTSVVIGLTWGGITYPWSSAHVLSPLVIGLVGLCVFIIYEINLCKPPVVPIVLRLNWTAASGYLQNFVMAVVLATLSYWYAVFFEACKDKSPSGAGVDLFGLSYSISLIAVVAGVAVKKTGKYVIPTFVGWVLTVVGAGLLTTLRANSTLAKSVGFQLVIGGGVGIIYVVTLFPILASIPITQTAPAMALYVFSRNFGYIWGVTAGGAILQNELKRKLPASFLAQFPQGVEIAFATIPVIPNLGEPLKDQVRNTFGEALKVVWQVTLGIALAGFLCSLGMRQLQLHTTIDEDWGRKDLLAVRASVPPDPELLEQTISTKEA</sequence>
<dbReference type="Proteomes" id="UP001207468">
    <property type="component" value="Unassembled WGS sequence"/>
</dbReference>
<gene>
    <name evidence="1" type="ORF">F5148DRAFT_636937</name>
</gene>